<evidence type="ECO:0000256" key="1">
    <source>
        <dbReference type="SAM" id="MobiDB-lite"/>
    </source>
</evidence>
<feature type="compositionally biased region" description="Basic and acidic residues" evidence="1">
    <location>
        <begin position="369"/>
        <end position="423"/>
    </location>
</feature>
<dbReference type="SMART" id="SM00506">
    <property type="entry name" value="A1pp"/>
    <property type="match status" value="1"/>
</dbReference>
<dbReference type="AlphaFoldDB" id="A0A8S3TII8"/>
<feature type="compositionally biased region" description="Basic and acidic residues" evidence="1">
    <location>
        <begin position="480"/>
        <end position="502"/>
    </location>
</feature>
<name>A0A8S3TII8_MYTED</name>
<dbReference type="GO" id="GO:0006974">
    <property type="term" value="P:DNA damage response"/>
    <property type="evidence" value="ECO:0007669"/>
    <property type="project" value="TreeGrafter"/>
</dbReference>
<feature type="compositionally biased region" description="Basic and acidic residues" evidence="1">
    <location>
        <begin position="430"/>
        <end position="463"/>
    </location>
</feature>
<dbReference type="CDD" id="cd02908">
    <property type="entry name" value="Macro_OAADPr_deacetylase"/>
    <property type="match status" value="1"/>
</dbReference>
<dbReference type="OrthoDB" id="6133115at2759"/>
<keyword evidence="3" id="KW-0378">Hydrolase</keyword>
<dbReference type="Pfam" id="PF01661">
    <property type="entry name" value="Macro"/>
    <property type="match status" value="1"/>
</dbReference>
<dbReference type="GO" id="GO:0005654">
    <property type="term" value="C:nucleoplasm"/>
    <property type="evidence" value="ECO:0007669"/>
    <property type="project" value="TreeGrafter"/>
</dbReference>
<proteinExistence type="predicted"/>
<protein>
    <submittedName>
        <fullName evidence="3">MACROD</fullName>
        <ecNumber evidence="3">3.1.1.106</ecNumber>
    </submittedName>
</protein>
<organism evidence="3 4">
    <name type="scientific">Mytilus edulis</name>
    <name type="common">Blue mussel</name>
    <dbReference type="NCBI Taxonomy" id="6550"/>
    <lineage>
        <taxon>Eukaryota</taxon>
        <taxon>Metazoa</taxon>
        <taxon>Spiralia</taxon>
        <taxon>Lophotrochozoa</taxon>
        <taxon>Mollusca</taxon>
        <taxon>Bivalvia</taxon>
        <taxon>Autobranchia</taxon>
        <taxon>Pteriomorphia</taxon>
        <taxon>Mytilida</taxon>
        <taxon>Mytiloidea</taxon>
        <taxon>Mytilidae</taxon>
        <taxon>Mytilinae</taxon>
        <taxon>Mytilus</taxon>
    </lineage>
</organism>
<evidence type="ECO:0000259" key="2">
    <source>
        <dbReference type="PROSITE" id="PS51154"/>
    </source>
</evidence>
<comment type="caution">
    <text evidence="3">The sequence shown here is derived from an EMBL/GenBank/DDBJ whole genome shotgun (WGS) entry which is preliminary data.</text>
</comment>
<accession>A0A8S3TII8</accession>
<dbReference type="GO" id="GO:0061463">
    <property type="term" value="F:O-acetyl-ADP-ribose deacetylase activity"/>
    <property type="evidence" value="ECO:0007669"/>
    <property type="project" value="UniProtKB-EC"/>
</dbReference>
<dbReference type="EC" id="3.1.1.106" evidence="3"/>
<dbReference type="GO" id="GO:0042278">
    <property type="term" value="P:purine nucleoside metabolic process"/>
    <property type="evidence" value="ECO:0007669"/>
    <property type="project" value="TreeGrafter"/>
</dbReference>
<dbReference type="Proteomes" id="UP000683360">
    <property type="component" value="Unassembled WGS sequence"/>
</dbReference>
<dbReference type="GO" id="GO:0140291">
    <property type="term" value="P:peptidyl-glutamate ADP-deribosylation"/>
    <property type="evidence" value="ECO:0007669"/>
    <property type="project" value="TreeGrafter"/>
</dbReference>
<sequence length="527" mass="60023">MKRFHSLYVYFTQTKRILRTFKTPERTLSTAFITNSSKKNRNILGFPLLVSVGMERNKETPQNEPITRQKYSTKIKEQKDKFLHMPLEEKRQIYKCRNKYNTLEEVQTWEEYYSENKVKLLKKVAKKSNLGKSHGERREVRPDLNKKVSLWRGDITTLEIDAIVNAANESLLGGGGVDGAIHRAAGKKLVEECATLKGCRTGHAKITGGYKLPAKYVIHTVGPIGEQKEMLKSAYVWCLNLVHENELVSVAFPCISTGIYGYSSEKAAPVAIETVRKFLEDKELGEKIERVIFCLFLQKDVDIYEELMQHYFPIESDDSDRSNTVSEKDDKVSTLGQNTGENEDVIKTKKLKKDNEMKIMNEKVMDVNDLENKPPEDKIENVSHENKTVIENKMEIQSENKASKDQKMEDSIQNKSLNEKEMEVDSMNKSSDDTKTEDILENKSPAEKKMEVSDGEGSEKDMETNATKTLLSVTKEDEESSSKTKEENKSPSKTKGEKESSSKPKPSGTVTKPITRKDVVKQETTYL</sequence>
<feature type="domain" description="Macro" evidence="2">
    <location>
        <begin position="135"/>
        <end position="312"/>
    </location>
</feature>
<feature type="region of interest" description="Disordered" evidence="1">
    <location>
        <begin position="315"/>
        <end position="338"/>
    </location>
</feature>
<reference evidence="3" key="1">
    <citation type="submission" date="2021-03" db="EMBL/GenBank/DDBJ databases">
        <authorList>
            <person name="Bekaert M."/>
        </authorList>
    </citation>
    <scope>NUCLEOTIDE SEQUENCE</scope>
</reference>
<dbReference type="Gene3D" id="3.40.220.10">
    <property type="entry name" value="Leucine Aminopeptidase, subunit E, domain 1"/>
    <property type="match status" value="1"/>
</dbReference>
<dbReference type="EMBL" id="CAJPWZ010002049">
    <property type="protein sequence ID" value="CAG2230079.1"/>
    <property type="molecule type" value="Genomic_DNA"/>
</dbReference>
<evidence type="ECO:0000313" key="4">
    <source>
        <dbReference type="Proteomes" id="UP000683360"/>
    </source>
</evidence>
<evidence type="ECO:0000313" key="3">
    <source>
        <dbReference type="EMBL" id="CAG2230079.1"/>
    </source>
</evidence>
<dbReference type="InterPro" id="IPR002589">
    <property type="entry name" value="Macro_dom"/>
</dbReference>
<dbReference type="InterPro" id="IPR043472">
    <property type="entry name" value="Macro_dom-like"/>
</dbReference>
<feature type="region of interest" description="Disordered" evidence="1">
    <location>
        <begin position="369"/>
        <end position="527"/>
    </location>
</feature>
<dbReference type="PANTHER" id="PTHR11106:SF27">
    <property type="entry name" value="MACRO DOMAIN-CONTAINING PROTEIN"/>
    <property type="match status" value="1"/>
</dbReference>
<dbReference type="SUPFAM" id="SSF52949">
    <property type="entry name" value="Macro domain-like"/>
    <property type="match status" value="1"/>
</dbReference>
<dbReference type="PROSITE" id="PS51154">
    <property type="entry name" value="MACRO"/>
    <property type="match status" value="1"/>
</dbReference>
<dbReference type="GO" id="GO:0140293">
    <property type="term" value="F:ADP-ribosylglutamate hydrolase activity"/>
    <property type="evidence" value="ECO:0007669"/>
    <property type="project" value="TreeGrafter"/>
</dbReference>
<dbReference type="PANTHER" id="PTHR11106">
    <property type="entry name" value="GANGLIOSIDE INDUCED DIFFERENTIATION ASSOCIATED PROTEIN 2-RELATED"/>
    <property type="match status" value="1"/>
</dbReference>
<keyword evidence="4" id="KW-1185">Reference proteome</keyword>
<gene>
    <name evidence="3" type="ORF">MEDL_42945</name>
</gene>